<dbReference type="SMART" id="SM01086">
    <property type="entry name" value="ClpB_D2-small"/>
    <property type="match status" value="1"/>
</dbReference>
<dbReference type="GO" id="GO:0016887">
    <property type="term" value="F:ATP hydrolysis activity"/>
    <property type="evidence" value="ECO:0007669"/>
    <property type="project" value="TreeGrafter"/>
</dbReference>
<keyword evidence="1" id="KW-0547">Nucleotide-binding</keyword>
<evidence type="ECO:0000313" key="4">
    <source>
        <dbReference type="EMBL" id="CAD8667182.1"/>
    </source>
</evidence>
<protein>
    <recommendedName>
        <fullName evidence="3">Clp ATPase C-terminal domain-containing protein</fullName>
    </recommendedName>
</protein>
<proteinExistence type="predicted"/>
<sequence length="131" mass="14900">MQGRLPIRVELRGLTRDDFHRILTEPQANLIKQQQALMETEGVELKFTESAIAAIAEVAEAANRMLDNIGARRLHTVIERVLADISFNAPEKAEEARRAGNPMYTYVVDEAHVRKVMTDLLQKQDLSRYVL</sequence>
<dbReference type="SUPFAM" id="SSF52540">
    <property type="entry name" value="P-loop containing nucleoside triphosphate hydrolases"/>
    <property type="match status" value="1"/>
</dbReference>
<gene>
    <name evidence="4" type="ORF">CLEI1391_LOCUS2374</name>
</gene>
<dbReference type="InterPro" id="IPR019489">
    <property type="entry name" value="Clp_ATPase_C"/>
</dbReference>
<dbReference type="GO" id="GO:0009376">
    <property type="term" value="C:HslUV protease complex"/>
    <property type="evidence" value="ECO:0007669"/>
    <property type="project" value="TreeGrafter"/>
</dbReference>
<dbReference type="InterPro" id="IPR050052">
    <property type="entry name" value="ATP-dep_Clp_protease_ClpX"/>
</dbReference>
<dbReference type="PANTHER" id="PTHR48102:SF3">
    <property type="entry name" value="ATP-DEPENDENT PROTEASE ATPASE SUBUNIT HSLU"/>
    <property type="match status" value="1"/>
</dbReference>
<reference evidence="4" key="1">
    <citation type="submission" date="2021-01" db="EMBL/GenBank/DDBJ databases">
        <authorList>
            <person name="Corre E."/>
            <person name="Pelletier E."/>
            <person name="Niang G."/>
            <person name="Scheremetjew M."/>
            <person name="Finn R."/>
            <person name="Kale V."/>
            <person name="Holt S."/>
            <person name="Cochrane G."/>
            <person name="Meng A."/>
            <person name="Brown T."/>
            <person name="Cohen L."/>
        </authorList>
    </citation>
    <scope>NUCLEOTIDE SEQUENCE</scope>
    <source>
        <strain evidence="4">SAG 11-49</strain>
    </source>
</reference>
<dbReference type="InterPro" id="IPR027417">
    <property type="entry name" value="P-loop_NTPase"/>
</dbReference>
<evidence type="ECO:0000256" key="1">
    <source>
        <dbReference type="ARBA" id="ARBA00022741"/>
    </source>
</evidence>
<organism evidence="4">
    <name type="scientific">Chlamydomonas leiostraca</name>
    <dbReference type="NCBI Taxonomy" id="1034604"/>
    <lineage>
        <taxon>Eukaryota</taxon>
        <taxon>Viridiplantae</taxon>
        <taxon>Chlorophyta</taxon>
        <taxon>core chlorophytes</taxon>
        <taxon>Chlorophyceae</taxon>
        <taxon>CS clade</taxon>
        <taxon>Chlamydomonadales</taxon>
        <taxon>Chlamydomonadaceae</taxon>
        <taxon>Chlamydomonas</taxon>
    </lineage>
</organism>
<evidence type="ECO:0000256" key="2">
    <source>
        <dbReference type="ARBA" id="ARBA00022840"/>
    </source>
</evidence>
<dbReference type="AlphaFoldDB" id="A0A7S0R4R9"/>
<dbReference type="PANTHER" id="PTHR48102">
    <property type="entry name" value="ATP-DEPENDENT CLP PROTEASE ATP-BINDING SUBUNIT CLPX-LIKE, MITOCHONDRIAL-RELATED"/>
    <property type="match status" value="1"/>
</dbReference>
<dbReference type="GO" id="GO:0051603">
    <property type="term" value="P:proteolysis involved in protein catabolic process"/>
    <property type="evidence" value="ECO:0007669"/>
    <property type="project" value="TreeGrafter"/>
</dbReference>
<dbReference type="Gene3D" id="1.10.8.60">
    <property type="match status" value="1"/>
</dbReference>
<feature type="domain" description="Clp ATPase C-terminal" evidence="3">
    <location>
        <begin position="14"/>
        <end position="117"/>
    </location>
</feature>
<accession>A0A7S0R4R9</accession>
<keyword evidence="2" id="KW-0067">ATP-binding</keyword>
<dbReference type="GO" id="GO:0005524">
    <property type="term" value="F:ATP binding"/>
    <property type="evidence" value="ECO:0007669"/>
    <property type="project" value="UniProtKB-KW"/>
</dbReference>
<name>A0A7S0R4R9_9CHLO</name>
<dbReference type="Pfam" id="PF10431">
    <property type="entry name" value="ClpB_D2-small"/>
    <property type="match status" value="1"/>
</dbReference>
<evidence type="ECO:0000259" key="3">
    <source>
        <dbReference type="SMART" id="SM01086"/>
    </source>
</evidence>
<dbReference type="EMBL" id="HBFB01004396">
    <property type="protein sequence ID" value="CAD8667182.1"/>
    <property type="molecule type" value="Transcribed_RNA"/>
</dbReference>